<evidence type="ECO:0000256" key="3">
    <source>
        <dbReference type="ARBA" id="ARBA00023139"/>
    </source>
</evidence>
<keyword evidence="2" id="KW-0472">Membrane</keyword>
<dbReference type="AlphaFoldDB" id="A0AB74US71"/>
<evidence type="ECO:0000259" key="5">
    <source>
        <dbReference type="Pfam" id="PF09864"/>
    </source>
</evidence>
<evidence type="ECO:0000256" key="4">
    <source>
        <dbReference type="ARBA" id="ARBA00023288"/>
    </source>
</evidence>
<feature type="domain" description="DUF4232" evidence="6">
    <location>
        <begin position="55"/>
        <end position="177"/>
    </location>
</feature>
<dbReference type="EMBL" id="CP170721">
    <property type="protein sequence ID" value="XIA19591.1"/>
    <property type="molecule type" value="Genomic_DNA"/>
</dbReference>
<proteinExistence type="predicted"/>
<reference evidence="7" key="1">
    <citation type="submission" date="2024-10" db="EMBL/GenBank/DDBJ databases">
        <authorList>
            <person name="Lesea H.P."/>
            <person name="Kuehl J.V."/>
            <person name="Chandonia J.-M."/>
        </authorList>
    </citation>
    <scope>NUCLEOTIDE SEQUENCE</scope>
    <source>
        <strain evidence="7">FW102-FHT14D07</strain>
    </source>
</reference>
<gene>
    <name evidence="7" type="ORF">ACFYG5_05435</name>
</gene>
<dbReference type="Pfam" id="PF14016">
    <property type="entry name" value="DUF4232"/>
    <property type="match status" value="1"/>
</dbReference>
<evidence type="ECO:0000256" key="2">
    <source>
        <dbReference type="ARBA" id="ARBA00023136"/>
    </source>
</evidence>
<dbReference type="RefSeq" id="WP_395118993.1">
    <property type="nucleotide sequence ID" value="NZ_CP170721.1"/>
</dbReference>
<keyword evidence="3" id="KW-0564">Palmitate</keyword>
<feature type="domain" description="C-type lysozyme inhibitor" evidence="5">
    <location>
        <begin position="205"/>
        <end position="258"/>
    </location>
</feature>
<sequence length="282" mass="29437">MSARSHLTRPAMSSHLRRPFSSPWRPAMIPLLVLSACSSAPPATRQTQAAAPAACVPAQLKLSLDDGNGRFNGMSHAGTMLVVHNASEVACSIAAMPAPGLRGAQRQTLAIAAQVPPIPAAQPPRLTLAPGASVESDMRWVSGNVYDDGHCESPAVITLAIGAGTVSAPFHGQLCGAGGKPSTYSIGPFRVAGATGTIGAASIRYRCDDGRTVLAAYPDTQTAMLDFDSQTHRLHAAVSADGARYVDEHWQWWSKGMHDAWLAELKPGEQIASAAGVACRTP</sequence>
<organism evidence="7">
    <name type="scientific">Rhodanobacter sp. FW102-FHT14D07</name>
    <dbReference type="NCBI Taxonomy" id="3351462"/>
    <lineage>
        <taxon>Bacteria</taxon>
        <taxon>Pseudomonadati</taxon>
        <taxon>Pseudomonadota</taxon>
        <taxon>Gammaproteobacteria</taxon>
        <taxon>Lysobacterales</taxon>
        <taxon>Rhodanobacteraceae</taxon>
        <taxon>Rhodanobacter</taxon>
    </lineage>
</organism>
<dbReference type="Pfam" id="PF09864">
    <property type="entry name" value="MliC"/>
    <property type="match status" value="1"/>
</dbReference>
<evidence type="ECO:0000256" key="1">
    <source>
        <dbReference type="ARBA" id="ARBA00022729"/>
    </source>
</evidence>
<evidence type="ECO:0000313" key="7">
    <source>
        <dbReference type="EMBL" id="XIA19591.1"/>
    </source>
</evidence>
<protein>
    <submittedName>
        <fullName evidence="7">MliC family protein</fullName>
    </submittedName>
</protein>
<name>A0AB74US71_9GAMM</name>
<dbReference type="Gene3D" id="2.40.128.200">
    <property type="match status" value="1"/>
</dbReference>
<dbReference type="InterPro" id="IPR036328">
    <property type="entry name" value="MliC_sf"/>
</dbReference>
<accession>A0AB74US71</accession>
<evidence type="ECO:0000259" key="6">
    <source>
        <dbReference type="Pfam" id="PF14016"/>
    </source>
</evidence>
<dbReference type="SUPFAM" id="SSF141488">
    <property type="entry name" value="YdhA-like"/>
    <property type="match status" value="1"/>
</dbReference>
<dbReference type="InterPro" id="IPR018660">
    <property type="entry name" value="MliC"/>
</dbReference>
<dbReference type="InterPro" id="IPR025326">
    <property type="entry name" value="DUF4232"/>
</dbReference>
<keyword evidence="1" id="KW-0732">Signal</keyword>
<keyword evidence="4" id="KW-0449">Lipoprotein</keyword>